<keyword evidence="2 6" id="KW-0813">Transport</keyword>
<name>A0AAE6IYE2_CAMFE</name>
<evidence type="ECO:0000313" key="8">
    <source>
        <dbReference type="Proteomes" id="UP000322035"/>
    </source>
</evidence>
<dbReference type="Proteomes" id="UP000322035">
    <property type="component" value="Chromosome"/>
</dbReference>
<dbReference type="EMBL" id="CP043435">
    <property type="protein sequence ID" value="QEL44644.1"/>
    <property type="molecule type" value="Genomic_DNA"/>
</dbReference>
<dbReference type="Pfam" id="PF01384">
    <property type="entry name" value="PHO4"/>
    <property type="match status" value="1"/>
</dbReference>
<feature type="transmembrane region" description="Helical" evidence="6">
    <location>
        <begin position="400"/>
        <end position="419"/>
    </location>
</feature>
<feature type="transmembrane region" description="Helical" evidence="6">
    <location>
        <begin position="9"/>
        <end position="29"/>
    </location>
</feature>
<dbReference type="AlphaFoldDB" id="A0AAE6IYE2"/>
<dbReference type="GO" id="GO:0016020">
    <property type="term" value="C:membrane"/>
    <property type="evidence" value="ECO:0007669"/>
    <property type="project" value="UniProtKB-SubCell"/>
</dbReference>
<comment type="subcellular location">
    <subcellularLocation>
        <location evidence="1 6">Membrane</location>
        <topology evidence="1 6">Multi-pass membrane protein</topology>
    </subcellularLocation>
</comment>
<feature type="transmembrane region" description="Helical" evidence="6">
    <location>
        <begin position="354"/>
        <end position="372"/>
    </location>
</feature>
<feature type="transmembrane region" description="Helical" evidence="6">
    <location>
        <begin position="488"/>
        <end position="510"/>
    </location>
</feature>
<proteinExistence type="inferred from homology"/>
<keyword evidence="4 6" id="KW-1133">Transmembrane helix</keyword>
<dbReference type="InterPro" id="IPR001204">
    <property type="entry name" value="Phos_transporter"/>
</dbReference>
<gene>
    <name evidence="7" type="ORF">CFVT_0686</name>
</gene>
<evidence type="ECO:0000256" key="6">
    <source>
        <dbReference type="RuleBase" id="RU363058"/>
    </source>
</evidence>
<dbReference type="PANTHER" id="PTHR11101:SF80">
    <property type="entry name" value="PHOSPHATE TRANSPORTER"/>
    <property type="match status" value="1"/>
</dbReference>
<sequence>MSKDNRDNLFALIFFIISVVAFFMWGYNYIPSNHLLLFILASIFGLFMAFNIGGNDVANSFGTSVGAKTLTLKQALIIAAVFELSGAVFAGAEVTNTIRSGIVSLPRGDVNPMVFVIIMISALFSSGAWLFIATKKGLPVSTTHSIVGGIVGAGMMMGFIYYNGSKTFDMVQWGEIGRIALSWVISPVMGGVMAYLIFGYIKSKIIIPSSRIQSEIKSLKRARKTYKDQYIKELSNKSEAEQIKELRRIAIIDEDECEGENCDFRDKIKAMKEQEKNIDGMVFMRTHIPMVAGVAAMIIAGSMLFKGLKHMDFNLSIIQTIWIIFVIGIAAYLASFAIVNLMKKDNPQKGINRIFGWFQIFTASSFAFSHGANDIANAVGPFAAILDVLKNNTINETTPIPGIAMATFGIALVVGLWFLGKEVIATVGTKLAEILPTTGFSAELAASIVILIATKMGLPISSTHVLIGAVLGIGVYNRNANWGMLKPIGLAWIITLPISMIGSAIGFLVIKNIMGL</sequence>
<keyword evidence="3 6" id="KW-0812">Transmembrane</keyword>
<evidence type="ECO:0000256" key="5">
    <source>
        <dbReference type="ARBA" id="ARBA00023136"/>
    </source>
</evidence>
<evidence type="ECO:0000256" key="1">
    <source>
        <dbReference type="ARBA" id="ARBA00004141"/>
    </source>
</evidence>
<feature type="transmembrane region" description="Helical" evidence="6">
    <location>
        <begin position="431"/>
        <end position="452"/>
    </location>
</feature>
<evidence type="ECO:0000313" key="7">
    <source>
        <dbReference type="EMBL" id="QEL44644.1"/>
    </source>
</evidence>
<accession>A0AAE6IYE2</accession>
<evidence type="ECO:0000256" key="3">
    <source>
        <dbReference type="ARBA" id="ARBA00022692"/>
    </source>
</evidence>
<comment type="similarity">
    <text evidence="6">Belongs to the inorganic phosphate transporter (PiT) (TC 2.A.20) family.</text>
</comment>
<reference evidence="7 8" key="1">
    <citation type="submission" date="2019-08" db="EMBL/GenBank/DDBJ databases">
        <title>Complete genomes of the Campylobacter fetus subsp. venerealis, Campylobacter lari subsp. concheus, Campylobacter sputorum bv. sputorum and Campylobacter volucris type strains.</title>
        <authorList>
            <person name="Miller W.G."/>
            <person name="Yee E."/>
        </authorList>
    </citation>
    <scope>NUCLEOTIDE SEQUENCE [LARGE SCALE GENOMIC DNA]</scope>
    <source>
        <strain evidence="7 8">NCTC 10354</strain>
    </source>
</reference>
<feature type="transmembrane region" description="Helical" evidence="6">
    <location>
        <begin position="112"/>
        <end position="133"/>
    </location>
</feature>
<evidence type="ECO:0000256" key="4">
    <source>
        <dbReference type="ARBA" id="ARBA00022989"/>
    </source>
</evidence>
<feature type="transmembrane region" description="Helical" evidence="6">
    <location>
        <begin position="458"/>
        <end position="476"/>
    </location>
</feature>
<dbReference type="GO" id="GO:0035435">
    <property type="term" value="P:phosphate ion transmembrane transport"/>
    <property type="evidence" value="ECO:0007669"/>
    <property type="project" value="TreeGrafter"/>
</dbReference>
<feature type="transmembrane region" description="Helical" evidence="6">
    <location>
        <begin position="317"/>
        <end position="342"/>
    </location>
</feature>
<feature type="transmembrane region" description="Helical" evidence="6">
    <location>
        <begin position="176"/>
        <end position="201"/>
    </location>
</feature>
<feature type="transmembrane region" description="Helical" evidence="6">
    <location>
        <begin position="145"/>
        <end position="164"/>
    </location>
</feature>
<evidence type="ECO:0000256" key="2">
    <source>
        <dbReference type="ARBA" id="ARBA00022448"/>
    </source>
</evidence>
<feature type="transmembrane region" description="Helical" evidence="6">
    <location>
        <begin position="35"/>
        <end position="54"/>
    </location>
</feature>
<dbReference type="PANTHER" id="PTHR11101">
    <property type="entry name" value="PHOSPHATE TRANSPORTER"/>
    <property type="match status" value="1"/>
</dbReference>
<feature type="transmembrane region" description="Helical" evidence="6">
    <location>
        <begin position="282"/>
        <end position="305"/>
    </location>
</feature>
<keyword evidence="5 6" id="KW-0472">Membrane</keyword>
<dbReference type="GO" id="GO:0005315">
    <property type="term" value="F:phosphate transmembrane transporter activity"/>
    <property type="evidence" value="ECO:0007669"/>
    <property type="project" value="InterPro"/>
</dbReference>
<organism evidence="7 8">
    <name type="scientific">Campylobacter fetus subsp. venerealis NCTC 10354</name>
    <dbReference type="NCBI Taxonomy" id="983328"/>
    <lineage>
        <taxon>Bacteria</taxon>
        <taxon>Pseudomonadati</taxon>
        <taxon>Campylobacterota</taxon>
        <taxon>Epsilonproteobacteria</taxon>
        <taxon>Campylobacterales</taxon>
        <taxon>Campylobacteraceae</taxon>
        <taxon>Campylobacter</taxon>
        <taxon>Campylobacter fetus subsp. venerealis bv. venerealis</taxon>
    </lineage>
</organism>
<feature type="transmembrane region" description="Helical" evidence="6">
    <location>
        <begin position="75"/>
        <end position="92"/>
    </location>
</feature>
<keyword evidence="6" id="KW-0592">Phosphate transport</keyword>
<protein>
    <recommendedName>
        <fullName evidence="6">Phosphate transporter</fullName>
    </recommendedName>
</protein>